<accession>A0A2W5TZ46</accession>
<dbReference type="Proteomes" id="UP000249061">
    <property type="component" value="Unassembled WGS sequence"/>
</dbReference>
<name>A0A2W5TZ46_9BACT</name>
<dbReference type="EMBL" id="QFQP01000002">
    <property type="protein sequence ID" value="PZR17566.1"/>
    <property type="molecule type" value="Genomic_DNA"/>
</dbReference>
<comment type="caution">
    <text evidence="1">The sequence shown here is derived from an EMBL/GenBank/DDBJ whole genome shotgun (WGS) entry which is preliminary data.</text>
</comment>
<evidence type="ECO:0008006" key="3">
    <source>
        <dbReference type="Google" id="ProtNLM"/>
    </source>
</evidence>
<organism evidence="1 2">
    <name type="scientific">Archangium gephyra</name>
    <dbReference type="NCBI Taxonomy" id="48"/>
    <lineage>
        <taxon>Bacteria</taxon>
        <taxon>Pseudomonadati</taxon>
        <taxon>Myxococcota</taxon>
        <taxon>Myxococcia</taxon>
        <taxon>Myxococcales</taxon>
        <taxon>Cystobacterineae</taxon>
        <taxon>Archangiaceae</taxon>
        <taxon>Archangium</taxon>
    </lineage>
</organism>
<dbReference type="PROSITE" id="PS51257">
    <property type="entry name" value="PROKAR_LIPOPROTEIN"/>
    <property type="match status" value="1"/>
</dbReference>
<evidence type="ECO:0000313" key="1">
    <source>
        <dbReference type="EMBL" id="PZR17566.1"/>
    </source>
</evidence>
<sequence length="1583" mass="174616">MSPRSFIRLVGALVAVTLAGCAEQQAPINRVQPNYYDKSFFVGQDFQGVQDDPEFYSQGTLIDVGYGAGQDGLFTSTYAQPMSRVKWEVTEQRLIARLAYERVKDTDGKGVSKATNDGIVVASYRITSHFDIARQYNPQTGEQMNVIDENVQDRPWFQRQFIRVDWSRNESTDNYDFDTLSQIGLYGGISYTPLAYDVTDPRHEDAPHYDEANGYLDITNKAFAQPQMITLDLWGGFTFPACFLDADIGGGGAPTTQCNAVELTIRHAFRKVPNHDYEPEDWDGYRFQAFGAFTTDRKGYARNYGMTDTNWHRFINRYNLWERSHFYTDATAMTGAVECYTPATTPAGADPHRDLNNDGTEDECAAVGNGSRCDIFSQKCTLPFRNREVRPVVWYFSEGSNPDYFHSSREAAHDWDVALRSAIVTAKYAECVKTFGENCADQYPVYKGQQDDNQDAIWLAKEVDDCRAGLAQGVNGSCEALADKLGAERNMSPGVIALAKMPEVAVLCHSPVEANDPALCGSPRLPADLTASLCFSARLAGDTATMDRCATALQVRKGDLRYHVINIITSPQTPSPWGIMVDGHDPLTGEKVSASINVWSHVTDLFSQGIVDTARYIKGELTTADVTEGTYVRDWASAAEAASTGGSLPRLSNDEQILAVAGSLGSKADLAQIKSSMDGMKNSPMFKKAAAIRRELDDVRFDAYQPATTRATYENRRKRALDTPTEAALNTRAMQQLAGSSQGKLSSSELLAATSPLRGANRSLQRELQQARELALAERGACIMNEAPAPMGIADLADVLEAKFGVFNAQASKDEQAARGTRAQRYIAQRANYAVLTHEIGHSIALRHNFVGSSDAFNFRPQYWQLRTNNGTAPICTTVDATGACVGPRTLDPINQNERQNLLQMFMASTTMEYAGEVTQDFLGLGAYDFAATRMFYGDVAAVIDDPNMRAGSPLAQGAIAKMDNFGGILGITFSVGDGNGGSTDIHYSELQNRYNMIRDCRDVADPSVFKPATWNDAVDGNWHPTLDGLLVKVGATYSKCRQIPVDYINWNLFRAARTEESGGAAARSDRVVDAFSRVRFPYGFATDRWADLGNLSVYRNDNGADAYELFDFLISQQEVNHIFDNYRRNRNTFSVRTASGRTLSRYNEKLRDAAKGMGLFANIYKDFSLAQGWDFDTVWPVLGTLFFKDNMLASGMGFDHFAKQMARPQAGPHTLVDGVLRSDMDTLSNDVNPVVVVPNGATGYFKNVGFGGRLMENSLSESRGEYDSEYTLNAGAYYDKAYVPMLLTESVDNFISASRRDFLDGRYRAVSMADLFPEGYRRWLANNLTGDDSIKGARVAANAGLPVVDADQYPAAGIGYVSWWKANAEVCFPGAVSLECGTTPSNSLVIDPQVGWEQQKFLIAMTLMYLPENAQQKWLDMMGLWELGADTDPGFQNRIELHLPEGKVYIARTYGKEMLLGKSVQRGIGARMLEYANQLVNAAYVTTPGPDRDGDGQPDWFEPVFQGGKALVKYDPSILHSNAAGEFVPGGRPGCNPTDNSSCTCSSNRACVELEKYSQLPFFLRQAMRDYGLADPTMKGIY</sequence>
<reference evidence="1 2" key="1">
    <citation type="submission" date="2017-08" db="EMBL/GenBank/DDBJ databases">
        <title>Infants hospitalized years apart are colonized by the same room-sourced microbial strains.</title>
        <authorList>
            <person name="Brooks B."/>
            <person name="Olm M.R."/>
            <person name="Firek B.A."/>
            <person name="Baker R."/>
            <person name="Thomas B.C."/>
            <person name="Morowitz M.J."/>
            <person name="Banfield J.F."/>
        </authorList>
    </citation>
    <scope>NUCLEOTIDE SEQUENCE [LARGE SCALE GENOMIC DNA]</scope>
    <source>
        <strain evidence="1">S2_003_000_R2_14</strain>
    </source>
</reference>
<gene>
    <name evidence="1" type="ORF">DI536_04425</name>
</gene>
<dbReference type="SUPFAM" id="SSF55486">
    <property type="entry name" value="Metalloproteases ('zincins'), catalytic domain"/>
    <property type="match status" value="1"/>
</dbReference>
<protein>
    <recommendedName>
        <fullName evidence="3">EcxA zinc-binding domain-containing protein</fullName>
    </recommendedName>
</protein>
<proteinExistence type="predicted"/>
<evidence type="ECO:0000313" key="2">
    <source>
        <dbReference type="Proteomes" id="UP000249061"/>
    </source>
</evidence>